<comment type="caution">
    <text evidence="1">The sequence shown here is derived from an EMBL/GenBank/DDBJ whole genome shotgun (WGS) entry which is preliminary data.</text>
</comment>
<organism evidence="1 2">
    <name type="scientific">Brassica cretica</name>
    <name type="common">Mustard</name>
    <dbReference type="NCBI Taxonomy" id="69181"/>
    <lineage>
        <taxon>Eukaryota</taxon>
        <taxon>Viridiplantae</taxon>
        <taxon>Streptophyta</taxon>
        <taxon>Embryophyta</taxon>
        <taxon>Tracheophyta</taxon>
        <taxon>Spermatophyta</taxon>
        <taxon>Magnoliopsida</taxon>
        <taxon>eudicotyledons</taxon>
        <taxon>Gunneridae</taxon>
        <taxon>Pentapetalae</taxon>
        <taxon>rosids</taxon>
        <taxon>malvids</taxon>
        <taxon>Brassicales</taxon>
        <taxon>Brassicaceae</taxon>
        <taxon>Brassiceae</taxon>
        <taxon>Brassica</taxon>
    </lineage>
</organism>
<dbReference type="Proteomes" id="UP000266723">
    <property type="component" value="Unassembled WGS sequence"/>
</dbReference>
<protein>
    <submittedName>
        <fullName evidence="1">Uncharacterized protein</fullName>
    </submittedName>
</protein>
<evidence type="ECO:0000313" key="1">
    <source>
        <dbReference type="EMBL" id="KAF3545088.1"/>
    </source>
</evidence>
<proteinExistence type="predicted"/>
<name>A0ABQ7C1B0_BRACR</name>
<gene>
    <name evidence="1" type="ORF">DY000_02000098</name>
</gene>
<reference evidence="1 2" key="1">
    <citation type="journal article" date="2020" name="BMC Genomics">
        <title>Intraspecific diversification of the crop wild relative Brassica cretica Lam. using demographic model selection.</title>
        <authorList>
            <person name="Kioukis A."/>
            <person name="Michalopoulou V.A."/>
            <person name="Briers L."/>
            <person name="Pirintsos S."/>
            <person name="Studholme D.J."/>
            <person name="Pavlidis P."/>
            <person name="Sarris P.F."/>
        </authorList>
    </citation>
    <scope>NUCLEOTIDE SEQUENCE [LARGE SCALE GENOMIC DNA]</scope>
    <source>
        <strain evidence="2">cv. PFS-1207/04</strain>
    </source>
</reference>
<evidence type="ECO:0000313" key="2">
    <source>
        <dbReference type="Proteomes" id="UP000266723"/>
    </source>
</evidence>
<keyword evidence="2" id="KW-1185">Reference proteome</keyword>
<dbReference type="EMBL" id="QGKV02000832">
    <property type="protein sequence ID" value="KAF3545088.1"/>
    <property type="molecule type" value="Genomic_DNA"/>
</dbReference>
<accession>A0ABQ7C1B0</accession>
<sequence>MLLQRRDKSKAKRQNTRTLTQRWLQKALTEATGKQLRYTIGGGHRAKKPKANSAI</sequence>